<keyword evidence="4 9" id="KW-0812">Transmembrane</keyword>
<dbReference type="STRING" id="1257118.L8GVX9"/>
<evidence type="ECO:0000313" key="11">
    <source>
        <dbReference type="EMBL" id="ELR16763.1"/>
    </source>
</evidence>
<gene>
    <name evidence="11" type="ORF">ACA1_382310</name>
</gene>
<dbReference type="EMBL" id="KB007982">
    <property type="protein sequence ID" value="ELR16763.1"/>
    <property type="molecule type" value="Genomic_DNA"/>
</dbReference>
<keyword evidence="8 9" id="KW-0472">Membrane</keyword>
<dbReference type="OrthoDB" id="1697690at2759"/>
<dbReference type="GeneID" id="14917477"/>
<evidence type="ECO:0000256" key="4">
    <source>
        <dbReference type="ARBA" id="ARBA00022692"/>
    </source>
</evidence>
<sequence length="118" mass="13016">MASNQVMSPARRKWTQFVGTVGALANWGIPLAAISNIYNQQDPKKIDPRMTSALVFYSFLFMRWSLAITPANYHCWSAMPPTRLSSSSSSAAGPTRTPTRLPALPTWGGEKKDEVKAE</sequence>
<evidence type="ECO:0000256" key="6">
    <source>
        <dbReference type="ARBA" id="ARBA00022989"/>
    </source>
</evidence>
<dbReference type="RefSeq" id="XP_004338776.1">
    <property type="nucleotide sequence ID" value="XM_004338728.1"/>
</dbReference>
<dbReference type="KEGG" id="acan:ACA1_382310"/>
<feature type="region of interest" description="Disordered" evidence="10">
    <location>
        <begin position="83"/>
        <end position="118"/>
    </location>
</feature>
<name>L8GVX9_ACACF</name>
<evidence type="ECO:0000256" key="9">
    <source>
        <dbReference type="RuleBase" id="RU363100"/>
    </source>
</evidence>
<dbReference type="VEuPathDB" id="AmoebaDB:ACA1_382310"/>
<organism evidence="11 12">
    <name type="scientific">Acanthamoeba castellanii (strain ATCC 30010 / Neff)</name>
    <dbReference type="NCBI Taxonomy" id="1257118"/>
    <lineage>
        <taxon>Eukaryota</taxon>
        <taxon>Amoebozoa</taxon>
        <taxon>Discosea</taxon>
        <taxon>Longamoebia</taxon>
        <taxon>Centramoebida</taxon>
        <taxon>Acanthamoebidae</taxon>
        <taxon>Acanthamoeba</taxon>
    </lineage>
</organism>
<comment type="subcellular location">
    <subcellularLocation>
        <location evidence="1 9">Mitochondrion inner membrane</location>
        <topology evidence="1 9">Multi-pass membrane protein</topology>
    </subcellularLocation>
</comment>
<dbReference type="GO" id="GO:0006850">
    <property type="term" value="P:pyruvate import into mitochondria"/>
    <property type="evidence" value="ECO:0007669"/>
    <property type="project" value="InterPro"/>
</dbReference>
<keyword evidence="5 9" id="KW-0999">Mitochondrion inner membrane</keyword>
<keyword evidence="3 9" id="KW-0813">Transport</keyword>
<feature type="compositionally biased region" description="Low complexity" evidence="10">
    <location>
        <begin position="85"/>
        <end position="106"/>
    </location>
</feature>
<comment type="function">
    <text evidence="9">Mediates the uptake of pyruvate into mitochondria.</text>
</comment>
<feature type="compositionally biased region" description="Basic and acidic residues" evidence="10">
    <location>
        <begin position="109"/>
        <end position="118"/>
    </location>
</feature>
<keyword evidence="12" id="KW-1185">Reference proteome</keyword>
<dbReference type="Pfam" id="PF03650">
    <property type="entry name" value="MPC"/>
    <property type="match status" value="1"/>
</dbReference>
<feature type="transmembrane region" description="Helical" evidence="9">
    <location>
        <begin position="14"/>
        <end position="34"/>
    </location>
</feature>
<evidence type="ECO:0000256" key="2">
    <source>
        <dbReference type="ARBA" id="ARBA00006416"/>
    </source>
</evidence>
<feature type="transmembrane region" description="Helical" evidence="9">
    <location>
        <begin position="54"/>
        <end position="73"/>
    </location>
</feature>
<evidence type="ECO:0000256" key="7">
    <source>
        <dbReference type="ARBA" id="ARBA00023128"/>
    </source>
</evidence>
<reference evidence="11 12" key="1">
    <citation type="journal article" date="2013" name="Genome Biol.">
        <title>Genome of Acanthamoeba castellanii highlights extensive lateral gene transfer and early evolution of tyrosine kinase signaling.</title>
        <authorList>
            <person name="Clarke M."/>
            <person name="Lohan A.J."/>
            <person name="Liu B."/>
            <person name="Lagkouvardos I."/>
            <person name="Roy S."/>
            <person name="Zafar N."/>
            <person name="Bertelli C."/>
            <person name="Schilde C."/>
            <person name="Kianianmomeni A."/>
            <person name="Burglin T.R."/>
            <person name="Frech C."/>
            <person name="Turcotte B."/>
            <person name="Kopec K.O."/>
            <person name="Synnott J.M."/>
            <person name="Choo C."/>
            <person name="Paponov I."/>
            <person name="Finkler A."/>
            <person name="Soon Heng Tan C."/>
            <person name="Hutchins A.P."/>
            <person name="Weinmeier T."/>
            <person name="Rattei T."/>
            <person name="Chu J.S."/>
            <person name="Gimenez G."/>
            <person name="Irimia M."/>
            <person name="Rigden D.J."/>
            <person name="Fitzpatrick D.A."/>
            <person name="Lorenzo-Morales J."/>
            <person name="Bateman A."/>
            <person name="Chiu C.H."/>
            <person name="Tang P."/>
            <person name="Hegemann P."/>
            <person name="Fromm H."/>
            <person name="Raoult D."/>
            <person name="Greub G."/>
            <person name="Miranda-Saavedra D."/>
            <person name="Chen N."/>
            <person name="Nash P."/>
            <person name="Ginger M.L."/>
            <person name="Horn M."/>
            <person name="Schaap P."/>
            <person name="Caler L."/>
            <person name="Loftus B."/>
        </authorList>
    </citation>
    <scope>NUCLEOTIDE SEQUENCE [LARGE SCALE GENOMIC DNA]</scope>
    <source>
        <strain evidence="11 12">Neff</strain>
    </source>
</reference>
<evidence type="ECO:0000313" key="12">
    <source>
        <dbReference type="Proteomes" id="UP000011083"/>
    </source>
</evidence>
<evidence type="ECO:0000256" key="3">
    <source>
        <dbReference type="ARBA" id="ARBA00022448"/>
    </source>
</evidence>
<proteinExistence type="inferred from homology"/>
<dbReference type="AlphaFoldDB" id="L8GVX9"/>
<evidence type="ECO:0000256" key="8">
    <source>
        <dbReference type="ARBA" id="ARBA00023136"/>
    </source>
</evidence>
<dbReference type="Proteomes" id="UP000011083">
    <property type="component" value="Unassembled WGS sequence"/>
</dbReference>
<dbReference type="GO" id="GO:0005743">
    <property type="term" value="C:mitochondrial inner membrane"/>
    <property type="evidence" value="ECO:0007669"/>
    <property type="project" value="UniProtKB-SubCell"/>
</dbReference>
<accession>L8GVX9</accession>
<evidence type="ECO:0000256" key="1">
    <source>
        <dbReference type="ARBA" id="ARBA00004448"/>
    </source>
</evidence>
<keyword evidence="6 9" id="KW-1133">Transmembrane helix</keyword>
<dbReference type="InterPro" id="IPR005336">
    <property type="entry name" value="MPC"/>
</dbReference>
<protein>
    <recommendedName>
        <fullName evidence="9">Mitochondrial pyruvate carrier</fullName>
    </recommendedName>
</protein>
<evidence type="ECO:0000256" key="5">
    <source>
        <dbReference type="ARBA" id="ARBA00022792"/>
    </source>
</evidence>
<evidence type="ECO:0000256" key="10">
    <source>
        <dbReference type="SAM" id="MobiDB-lite"/>
    </source>
</evidence>
<keyword evidence="7 9" id="KW-0496">Mitochondrion</keyword>
<comment type="similarity">
    <text evidence="2 9">Belongs to the mitochondrial pyruvate carrier (MPC) (TC 2.A.105) family.</text>
</comment>